<organism evidence="2 3">
    <name type="scientific">Solanum commersonii</name>
    <name type="common">Commerson's wild potato</name>
    <name type="synonym">Commerson's nightshade</name>
    <dbReference type="NCBI Taxonomy" id="4109"/>
    <lineage>
        <taxon>Eukaryota</taxon>
        <taxon>Viridiplantae</taxon>
        <taxon>Streptophyta</taxon>
        <taxon>Embryophyta</taxon>
        <taxon>Tracheophyta</taxon>
        <taxon>Spermatophyta</taxon>
        <taxon>Magnoliopsida</taxon>
        <taxon>eudicotyledons</taxon>
        <taxon>Gunneridae</taxon>
        <taxon>Pentapetalae</taxon>
        <taxon>asterids</taxon>
        <taxon>lamiids</taxon>
        <taxon>Solanales</taxon>
        <taxon>Solanaceae</taxon>
        <taxon>Solanoideae</taxon>
        <taxon>Solaneae</taxon>
        <taxon>Solanum</taxon>
    </lineage>
</organism>
<dbReference type="SUPFAM" id="SSF81383">
    <property type="entry name" value="F-box domain"/>
    <property type="match status" value="1"/>
</dbReference>
<evidence type="ECO:0000259" key="1">
    <source>
        <dbReference type="PROSITE" id="PS50181"/>
    </source>
</evidence>
<proteinExistence type="predicted"/>
<dbReference type="PANTHER" id="PTHR31111:SF20">
    <property type="entry name" value="F-BOX ASSOCIATED DOMAIN-CONTAINING PROTEIN"/>
    <property type="match status" value="1"/>
</dbReference>
<reference evidence="2 3" key="1">
    <citation type="submission" date="2020-09" db="EMBL/GenBank/DDBJ databases">
        <title>De no assembly of potato wild relative species, Solanum commersonii.</title>
        <authorList>
            <person name="Cho K."/>
        </authorList>
    </citation>
    <scope>NUCLEOTIDE SEQUENCE [LARGE SCALE GENOMIC DNA]</scope>
    <source>
        <strain evidence="2">LZ3.2</strain>
        <tissue evidence="2">Leaf</tissue>
    </source>
</reference>
<dbReference type="PROSITE" id="PS50181">
    <property type="entry name" value="FBOX"/>
    <property type="match status" value="1"/>
</dbReference>
<dbReference type="Gene3D" id="1.20.1280.50">
    <property type="match status" value="1"/>
</dbReference>
<dbReference type="InterPro" id="IPR001810">
    <property type="entry name" value="F-box_dom"/>
</dbReference>
<dbReference type="SMART" id="SM00256">
    <property type="entry name" value="FBOX"/>
    <property type="match status" value="1"/>
</dbReference>
<sequence>MEEDSIPRDITIQIFSWLPAKSLMRFRCISKFHNSIVLEPNFVYLHLSNYSKINGGDTKA</sequence>
<protein>
    <recommendedName>
        <fullName evidence="1">F-box domain-containing protein</fullName>
    </recommendedName>
</protein>
<accession>A0A9J5YWD2</accession>
<keyword evidence="3" id="KW-1185">Reference proteome</keyword>
<feature type="domain" description="F-box" evidence="1">
    <location>
        <begin position="1"/>
        <end position="47"/>
    </location>
</feature>
<evidence type="ECO:0000313" key="2">
    <source>
        <dbReference type="EMBL" id="KAG5605027.1"/>
    </source>
</evidence>
<dbReference type="InterPro" id="IPR036047">
    <property type="entry name" value="F-box-like_dom_sf"/>
</dbReference>
<dbReference type="AlphaFoldDB" id="A0A9J5YWD2"/>
<comment type="caution">
    <text evidence="2">The sequence shown here is derived from an EMBL/GenBank/DDBJ whole genome shotgun (WGS) entry which is preliminary data.</text>
</comment>
<dbReference type="OrthoDB" id="1246377at2759"/>
<gene>
    <name evidence="2" type="ORF">H5410_026519</name>
</gene>
<dbReference type="PANTHER" id="PTHR31111">
    <property type="entry name" value="BNAA05G37150D PROTEIN-RELATED"/>
    <property type="match status" value="1"/>
</dbReference>
<dbReference type="Pfam" id="PF12937">
    <property type="entry name" value="F-box-like"/>
    <property type="match status" value="1"/>
</dbReference>
<dbReference type="Proteomes" id="UP000824120">
    <property type="component" value="Chromosome 5"/>
</dbReference>
<name>A0A9J5YWD2_SOLCO</name>
<evidence type="ECO:0000313" key="3">
    <source>
        <dbReference type="Proteomes" id="UP000824120"/>
    </source>
</evidence>
<dbReference type="EMBL" id="JACXVP010000005">
    <property type="protein sequence ID" value="KAG5605027.1"/>
    <property type="molecule type" value="Genomic_DNA"/>
</dbReference>